<sequence length="628" mass="71358">MSLVPYREESLILDDPTSQSLIIVNPTSGTLSYFRQIDPDHLNDRSRPPATSIATFICPQCGTEIDATNCRTIPNHSDHRRSRSGSESISSSSRINLPGRYFQLLQKQHQHTNSISLSDTLDHKETSSSGFFIPPDLFIPGYFHKFFKTLSLLGNGARGSVYKVVHKIGDTDLGVFALKKIPIGNDMVWFQKCIREVKALSALTHKSANLITYNHVWLEMDDSCGLVRTADGTSEAGVGKIPCLFILQQFCEGGNLEDCILRDVFDKFPDLAPIDERKQRFRMKRKEKMEHLGSRRVGLNTRQIISILRDISRGLHELHDIGLIHRDLKPSNCLLLQKFNKEAYNSAEDIEDCFPTIVIGDLGESQMEGESRTATGATGTLEFTAPEVIIPGSGGQKSLRKDYNEYTFSADLYSLGMICYFIVFAELPFQTQLSISELKINIKNFQFNKKEMIEKHKRLKLKPIDLKIFDIMESLLSPNVARRPRAKDVEKFLDQMLLSSTVDDDRIFEEREEMTEAPQESFVSIMDADDCIPISDYPLALPQREEKENEHSRETSNQQRSIKIMIPIFFLTAFILNFSESHTYLNYLTLFLIGFSIRGTATDNHLILSILGIIFLFLITGKIYLRPN</sequence>
<feature type="transmembrane region" description="Helical" evidence="7">
    <location>
        <begin position="584"/>
        <end position="601"/>
    </location>
</feature>
<dbReference type="PROSITE" id="PS50011">
    <property type="entry name" value="PROTEIN_KINASE_DOM"/>
    <property type="match status" value="1"/>
</dbReference>
<evidence type="ECO:0000256" key="6">
    <source>
        <dbReference type="SAM" id="MobiDB-lite"/>
    </source>
</evidence>
<dbReference type="OMA" id="MICYFIV"/>
<dbReference type="InParanoid" id="G0V7M7"/>
<dbReference type="PROSITE" id="PS00108">
    <property type="entry name" value="PROTEIN_KINASE_ST"/>
    <property type="match status" value="1"/>
</dbReference>
<dbReference type="eggNOG" id="KOG0032">
    <property type="taxonomic scope" value="Eukaryota"/>
</dbReference>
<keyword evidence="7" id="KW-1133">Transmembrane helix</keyword>
<feature type="region of interest" description="Disordered" evidence="6">
    <location>
        <begin position="72"/>
        <end position="93"/>
    </location>
</feature>
<evidence type="ECO:0000313" key="10">
    <source>
        <dbReference type="Proteomes" id="UP000001640"/>
    </source>
</evidence>
<dbReference type="PANTHER" id="PTHR11042">
    <property type="entry name" value="EUKARYOTIC TRANSLATION INITIATION FACTOR 2-ALPHA KINASE EIF2-ALPHA KINASE -RELATED"/>
    <property type="match status" value="1"/>
</dbReference>
<evidence type="ECO:0000256" key="5">
    <source>
        <dbReference type="ARBA" id="ARBA00037982"/>
    </source>
</evidence>
<proteinExistence type="inferred from homology"/>
<dbReference type="RefSeq" id="XP_003673856.1">
    <property type="nucleotide sequence ID" value="XM_003673808.1"/>
</dbReference>
<dbReference type="Pfam" id="PF00069">
    <property type="entry name" value="Pkinase"/>
    <property type="match status" value="1"/>
</dbReference>
<dbReference type="FunCoup" id="G0V7M7">
    <property type="interactions" value="264"/>
</dbReference>
<dbReference type="InterPro" id="IPR050339">
    <property type="entry name" value="CC_SR_Kinase"/>
</dbReference>
<keyword evidence="7" id="KW-0472">Membrane</keyword>
<evidence type="ECO:0000256" key="7">
    <source>
        <dbReference type="SAM" id="Phobius"/>
    </source>
</evidence>
<evidence type="ECO:0000256" key="1">
    <source>
        <dbReference type="ARBA" id="ARBA00022679"/>
    </source>
</evidence>
<dbReference type="InterPro" id="IPR008271">
    <property type="entry name" value="Ser/Thr_kinase_AS"/>
</dbReference>
<keyword evidence="1" id="KW-0808">Transferase</keyword>
<dbReference type="KEGG" id="ncs:NCAS_0A09170"/>
<dbReference type="PANTHER" id="PTHR11042:SF138">
    <property type="entry name" value="SERINE_THREONINE-PROTEIN KINASE IKS1-RELATED"/>
    <property type="match status" value="1"/>
</dbReference>
<feature type="domain" description="Protein kinase" evidence="8">
    <location>
        <begin position="147"/>
        <end position="493"/>
    </location>
</feature>
<dbReference type="SMART" id="SM00220">
    <property type="entry name" value="S_TKc"/>
    <property type="match status" value="1"/>
</dbReference>
<dbReference type="HOGENOM" id="CLU_010228_2_1_1"/>
<evidence type="ECO:0000259" key="8">
    <source>
        <dbReference type="PROSITE" id="PS50011"/>
    </source>
</evidence>
<feature type="transmembrane region" description="Helical" evidence="7">
    <location>
        <begin position="561"/>
        <end position="578"/>
    </location>
</feature>
<dbReference type="GO" id="GO:0005634">
    <property type="term" value="C:nucleus"/>
    <property type="evidence" value="ECO:0007669"/>
    <property type="project" value="TreeGrafter"/>
</dbReference>
<dbReference type="Proteomes" id="UP000001640">
    <property type="component" value="Chromosome 1"/>
</dbReference>
<dbReference type="GeneID" id="96900954"/>
<feature type="transmembrane region" description="Helical" evidence="7">
    <location>
        <begin position="606"/>
        <end position="625"/>
    </location>
</feature>
<gene>
    <name evidence="9" type="primary">NCAS0A09170</name>
    <name evidence="9" type="ordered locus">NCAS_0A09170</name>
</gene>
<dbReference type="OrthoDB" id="1405469at2759"/>
<evidence type="ECO:0000256" key="3">
    <source>
        <dbReference type="ARBA" id="ARBA00022777"/>
    </source>
</evidence>
<reference key="2">
    <citation type="submission" date="2011-08" db="EMBL/GenBank/DDBJ databases">
        <title>Genome sequence of Naumovozyma castellii.</title>
        <authorList>
            <person name="Gordon J.L."/>
            <person name="Armisen D."/>
            <person name="Proux-Wera E."/>
            <person name="OhEigeartaigh S.S."/>
            <person name="Byrne K.P."/>
            <person name="Wolfe K.H."/>
        </authorList>
    </citation>
    <scope>NUCLEOTIDE SEQUENCE</scope>
    <source>
        <strain>Type strain:CBS 4309</strain>
    </source>
</reference>
<keyword evidence="4" id="KW-0067">ATP-binding</keyword>
<keyword evidence="10" id="KW-1185">Reference proteome</keyword>
<dbReference type="InterPro" id="IPR000719">
    <property type="entry name" value="Prot_kinase_dom"/>
</dbReference>
<organism evidence="9 10">
    <name type="scientific">Naumovozyma castellii</name>
    <name type="common">Yeast</name>
    <name type="synonym">Saccharomyces castellii</name>
    <dbReference type="NCBI Taxonomy" id="27288"/>
    <lineage>
        <taxon>Eukaryota</taxon>
        <taxon>Fungi</taxon>
        <taxon>Dikarya</taxon>
        <taxon>Ascomycota</taxon>
        <taxon>Saccharomycotina</taxon>
        <taxon>Saccharomycetes</taxon>
        <taxon>Saccharomycetales</taxon>
        <taxon>Saccharomycetaceae</taxon>
        <taxon>Naumovozyma</taxon>
    </lineage>
</organism>
<keyword evidence="2" id="KW-0547">Nucleotide-binding</keyword>
<dbReference type="GO" id="GO:0004672">
    <property type="term" value="F:protein kinase activity"/>
    <property type="evidence" value="ECO:0007669"/>
    <property type="project" value="InterPro"/>
</dbReference>
<dbReference type="InterPro" id="IPR011009">
    <property type="entry name" value="Kinase-like_dom_sf"/>
</dbReference>
<dbReference type="SUPFAM" id="SSF56112">
    <property type="entry name" value="Protein kinase-like (PK-like)"/>
    <property type="match status" value="1"/>
</dbReference>
<accession>G0V7M7</accession>
<keyword evidence="3" id="KW-0418">Kinase</keyword>
<name>G0V7M7_NAUCA</name>
<dbReference type="STRING" id="1064592.G0V7M7"/>
<dbReference type="AlphaFoldDB" id="G0V7M7"/>
<protein>
    <recommendedName>
        <fullName evidence="8">Protein kinase domain-containing protein</fullName>
    </recommendedName>
</protein>
<dbReference type="Gene3D" id="3.30.200.20">
    <property type="entry name" value="Phosphorylase Kinase, domain 1"/>
    <property type="match status" value="1"/>
</dbReference>
<evidence type="ECO:0000256" key="2">
    <source>
        <dbReference type="ARBA" id="ARBA00022741"/>
    </source>
</evidence>
<dbReference type="GO" id="GO:0005524">
    <property type="term" value="F:ATP binding"/>
    <property type="evidence" value="ECO:0007669"/>
    <property type="project" value="UniProtKB-KW"/>
</dbReference>
<comment type="similarity">
    <text evidence="5">Belongs to the protein kinase superfamily. Ser/Thr protein kinase family. GCN2 subfamily.</text>
</comment>
<reference evidence="9 10" key="1">
    <citation type="journal article" date="2011" name="Proc. Natl. Acad. Sci. U.S.A.">
        <title>Evolutionary erosion of yeast sex chromosomes by mating-type switching accidents.</title>
        <authorList>
            <person name="Gordon J.L."/>
            <person name="Armisen D."/>
            <person name="Proux-Wera E."/>
            <person name="Oheigeartaigh S.S."/>
            <person name="Byrne K.P."/>
            <person name="Wolfe K.H."/>
        </authorList>
    </citation>
    <scope>NUCLEOTIDE SEQUENCE [LARGE SCALE GENOMIC DNA]</scope>
    <source>
        <strain evidence="10">ATCC 76901 / BCRC 22586 / CBS 4309 / NBRC 1992 / NRRL Y-12630</strain>
    </source>
</reference>
<evidence type="ECO:0000256" key="4">
    <source>
        <dbReference type="ARBA" id="ARBA00022840"/>
    </source>
</evidence>
<dbReference type="Gene3D" id="1.10.510.10">
    <property type="entry name" value="Transferase(Phosphotransferase) domain 1"/>
    <property type="match status" value="1"/>
</dbReference>
<dbReference type="GO" id="GO:0005737">
    <property type="term" value="C:cytoplasm"/>
    <property type="evidence" value="ECO:0007669"/>
    <property type="project" value="TreeGrafter"/>
</dbReference>
<evidence type="ECO:0000313" key="9">
    <source>
        <dbReference type="EMBL" id="CCC67475.1"/>
    </source>
</evidence>
<keyword evidence="7" id="KW-0812">Transmembrane</keyword>
<dbReference type="EMBL" id="HE576752">
    <property type="protein sequence ID" value="CCC67475.1"/>
    <property type="molecule type" value="Genomic_DNA"/>
</dbReference>